<evidence type="ECO:0000313" key="3">
    <source>
        <dbReference type="Proteomes" id="UP001311799"/>
    </source>
</evidence>
<dbReference type="Proteomes" id="UP001311799">
    <property type="component" value="Unassembled WGS sequence"/>
</dbReference>
<evidence type="ECO:0000313" key="2">
    <source>
        <dbReference type="EMBL" id="KAK6587947.1"/>
    </source>
</evidence>
<dbReference type="AlphaFoldDB" id="A0AAV9XTC4"/>
<organism evidence="2 3">
    <name type="scientific">Cryptosporidium xiaoi</name>
    <dbReference type="NCBI Taxonomy" id="659607"/>
    <lineage>
        <taxon>Eukaryota</taxon>
        <taxon>Sar</taxon>
        <taxon>Alveolata</taxon>
        <taxon>Apicomplexa</taxon>
        <taxon>Conoidasida</taxon>
        <taxon>Coccidia</taxon>
        <taxon>Eucoccidiorida</taxon>
        <taxon>Eimeriorina</taxon>
        <taxon>Cryptosporidiidae</taxon>
        <taxon>Cryptosporidium</taxon>
    </lineage>
</organism>
<protein>
    <recommendedName>
        <fullName evidence="1">NodB homology domain-containing protein</fullName>
    </recommendedName>
</protein>
<evidence type="ECO:0000259" key="1">
    <source>
        <dbReference type="PROSITE" id="PS51677"/>
    </source>
</evidence>
<keyword evidence="3" id="KW-1185">Reference proteome</keyword>
<dbReference type="Gene3D" id="3.20.20.370">
    <property type="entry name" value="Glycoside hydrolase/deacetylase"/>
    <property type="match status" value="2"/>
</dbReference>
<dbReference type="PANTHER" id="PTHR10587:SF137">
    <property type="entry name" value="4-DEOXY-4-FORMAMIDO-L-ARABINOSE-PHOSPHOUNDECAPRENOL DEFORMYLASE ARND-RELATED"/>
    <property type="match status" value="1"/>
</dbReference>
<dbReference type="GO" id="GO:0005975">
    <property type="term" value="P:carbohydrate metabolic process"/>
    <property type="evidence" value="ECO:0007669"/>
    <property type="project" value="InterPro"/>
</dbReference>
<dbReference type="InterPro" id="IPR050248">
    <property type="entry name" value="Polysacc_deacetylase_ArnD"/>
</dbReference>
<dbReference type="InterPro" id="IPR002509">
    <property type="entry name" value="NODB_dom"/>
</dbReference>
<gene>
    <name evidence="2" type="ORF">RS030_81425</name>
</gene>
<dbReference type="GO" id="GO:0004099">
    <property type="term" value="F:chitin deacetylase activity"/>
    <property type="evidence" value="ECO:0007669"/>
    <property type="project" value="UniProtKB-ARBA"/>
</dbReference>
<dbReference type="EMBL" id="JAWDEY010000036">
    <property type="protein sequence ID" value="KAK6587947.1"/>
    <property type="molecule type" value="Genomic_DNA"/>
</dbReference>
<sequence length="467" mass="53389">MSSSKSKTGNVIGKTAWEALNKSGTRWVIKSFIKFGRSSFISKSILNSLGTYLFDSIWWFETDLPLVALTIDDVPGLDPETNKKILDLLNEYNIKCTFFVTERNARYIKDADSFLKRCINEGHELGNHLAKDIPAHKLSISTFTKHLLECEHLITKYSPEHIFTNTRIFPPMFSSNFRNNNITSSSTTPPQPSTIVTLTTASSSSPSFPPFCLENESIGINWKIKSLENEKQEKNEREESNKMFEHKELADFRLHNSYDQEQNLNDKKDQENENSYFGKIIKECTNTIESLIYGEKSSDSINDIFKNEENEMANLRFKWFRPPFGRLTKQQHDLVVSRGYTIVMCDVYPNDVSFQGFPQFLAQFCTSNAAPGSIVCLHIPSNKFRSANIEVLRLLLPEISRRYKCVTLSELATQIYKNRYSKEKETDSMNLMVSPINLIDNNNSSGNSFVTIKSSESSPKTIQTIIK</sequence>
<comment type="caution">
    <text evidence="2">The sequence shown here is derived from an EMBL/GenBank/DDBJ whole genome shotgun (WGS) entry which is preliminary data.</text>
</comment>
<dbReference type="PANTHER" id="PTHR10587">
    <property type="entry name" value="GLYCOSYL TRANSFERASE-RELATED"/>
    <property type="match status" value="1"/>
</dbReference>
<dbReference type="InterPro" id="IPR011330">
    <property type="entry name" value="Glyco_hydro/deAcase_b/a-brl"/>
</dbReference>
<accession>A0AAV9XTC4</accession>
<proteinExistence type="predicted"/>
<reference evidence="2 3" key="1">
    <citation type="submission" date="2023-10" db="EMBL/GenBank/DDBJ databases">
        <title>Comparative genomics analysis reveals potential genetic determinants of host preference in Cryptosporidium xiaoi.</title>
        <authorList>
            <person name="Xiao L."/>
            <person name="Li J."/>
        </authorList>
    </citation>
    <scope>NUCLEOTIDE SEQUENCE [LARGE SCALE GENOMIC DNA]</scope>
    <source>
        <strain evidence="2 3">52996</strain>
    </source>
</reference>
<feature type="domain" description="NodB homology" evidence="1">
    <location>
        <begin position="65"/>
        <end position="128"/>
    </location>
</feature>
<dbReference type="Pfam" id="PF01522">
    <property type="entry name" value="Polysacc_deac_1"/>
    <property type="match status" value="1"/>
</dbReference>
<name>A0AAV9XTC4_9CRYT</name>
<dbReference type="PROSITE" id="PS51677">
    <property type="entry name" value="NODB"/>
    <property type="match status" value="1"/>
</dbReference>
<dbReference type="SUPFAM" id="SSF88713">
    <property type="entry name" value="Glycoside hydrolase/deacetylase"/>
    <property type="match status" value="2"/>
</dbReference>